<feature type="region of interest" description="Disordered" evidence="5">
    <location>
        <begin position="337"/>
        <end position="382"/>
    </location>
</feature>
<organism evidence="8 9">
    <name type="scientific">Candidatus Frankia alpina</name>
    <dbReference type="NCBI Taxonomy" id="2699483"/>
    <lineage>
        <taxon>Bacteria</taxon>
        <taxon>Bacillati</taxon>
        <taxon>Actinomycetota</taxon>
        <taxon>Actinomycetes</taxon>
        <taxon>Frankiales</taxon>
        <taxon>Frankiaceae</taxon>
        <taxon>Frankia</taxon>
    </lineage>
</organism>
<feature type="domain" description="Inositolphosphotransferase Aur1/Ipt1" evidence="7">
    <location>
        <begin position="76"/>
        <end position="256"/>
    </location>
</feature>
<dbReference type="PANTHER" id="PTHR31310">
    <property type="match status" value="1"/>
</dbReference>
<feature type="transmembrane region" description="Helical" evidence="6">
    <location>
        <begin position="139"/>
        <end position="157"/>
    </location>
</feature>
<comment type="subcellular location">
    <subcellularLocation>
        <location evidence="1">Membrane</location>
        <topology evidence="1">Multi-pass membrane protein</topology>
    </subcellularLocation>
</comment>
<reference evidence="8 9" key="1">
    <citation type="submission" date="2019-04" db="EMBL/GenBank/DDBJ databases">
        <title>Draft genome sequences for three unisolated Alnus-infective Frankia Sp+ strains, AgTrS, AiOr and AvVan, the first sequenced Frankia strains able to sporulate in-planta.</title>
        <authorList>
            <person name="Bethencourt L."/>
            <person name="Vautrin F."/>
            <person name="Taib N."/>
            <person name="Dubost A."/>
            <person name="Castro-Garcia L."/>
            <person name="Imbaud O."/>
            <person name="Abrouk D."/>
            <person name="Fournier P."/>
            <person name="Briolay J."/>
            <person name="Nguyen A."/>
            <person name="Normand P."/>
            <person name="Fernandez M.P."/>
            <person name="Brochier-Armanet C."/>
            <person name="Herrera-Belaroussi A."/>
        </authorList>
    </citation>
    <scope>NUCLEOTIDE SEQUENCE [LARGE SCALE GENOMIC DNA]</scope>
    <source>
        <strain evidence="8 9">AvVan</strain>
    </source>
</reference>
<evidence type="ECO:0000256" key="6">
    <source>
        <dbReference type="SAM" id="Phobius"/>
    </source>
</evidence>
<keyword evidence="4 6" id="KW-0472">Membrane</keyword>
<evidence type="ECO:0000256" key="2">
    <source>
        <dbReference type="ARBA" id="ARBA00022692"/>
    </source>
</evidence>
<dbReference type="AlphaFoldDB" id="A0A4S5ECQ5"/>
<evidence type="ECO:0000256" key="5">
    <source>
        <dbReference type="SAM" id="MobiDB-lite"/>
    </source>
</evidence>
<feature type="transmembrane region" description="Helical" evidence="6">
    <location>
        <begin position="35"/>
        <end position="56"/>
    </location>
</feature>
<dbReference type="OrthoDB" id="5241565at2"/>
<keyword evidence="2 6" id="KW-0812">Transmembrane</keyword>
<dbReference type="CDD" id="cd03386">
    <property type="entry name" value="PAP2_Aur1_like"/>
    <property type="match status" value="1"/>
</dbReference>
<protein>
    <submittedName>
        <fullName evidence="8">Inositol phosphorylceramide synthase</fullName>
    </submittedName>
</protein>
<evidence type="ECO:0000313" key="9">
    <source>
        <dbReference type="Proteomes" id="UP000305282"/>
    </source>
</evidence>
<dbReference type="Pfam" id="PF14378">
    <property type="entry name" value="PAP2_3"/>
    <property type="match status" value="1"/>
</dbReference>
<proteinExistence type="predicted"/>
<dbReference type="EMBL" id="SSXH01000441">
    <property type="protein sequence ID" value="THJ69618.1"/>
    <property type="molecule type" value="Genomic_DNA"/>
</dbReference>
<dbReference type="Proteomes" id="UP000305282">
    <property type="component" value="Unassembled WGS sequence"/>
</dbReference>
<comment type="caution">
    <text evidence="8">The sequence shown here is derived from an EMBL/GenBank/DDBJ whole genome shotgun (WGS) entry which is preliminary data.</text>
</comment>
<evidence type="ECO:0000256" key="3">
    <source>
        <dbReference type="ARBA" id="ARBA00022989"/>
    </source>
</evidence>
<keyword evidence="3 6" id="KW-1133">Transmembrane helix</keyword>
<sequence>MVSTTGQTLLGAPVRPAAVARGSGRGDRPGRAVGALRDSAFILGQVVLLGSLYWLYGLGRHFAVGREIEALHHAKRVWHLERLFDLPSESSIQSLALHSSHLLEFANRFYVVVHFPAAIVFLLWVLIFQRPAWRRVRTVIMASTGVALLIHIAYPLAPPRFLPRLVPGVKLVDTGAVFGPSPYGPHDTVANQYAAMPSLHIGWSILEAWGVITILRMRARWLAILHPIITTIVVVITANHYWLDGIIGGGLVVAAVQLTRPEVQARLRLWAIACRLPVRALPATAMACGPSPGVINGDHPGAAGRAVTEVPRAREDASAVSGAAVVSGATVVPDTPTVPATLAAPDTPAGSAPRAAPPRRAAAEAPVDPGGAPAGDARGTPP</sequence>
<evidence type="ECO:0000259" key="7">
    <source>
        <dbReference type="Pfam" id="PF14378"/>
    </source>
</evidence>
<gene>
    <name evidence="8" type="ORF">E7Y31_16045</name>
</gene>
<dbReference type="PANTHER" id="PTHR31310:SF7">
    <property type="entry name" value="PA-PHOSPHATASE RELATED-FAMILY PROTEIN DDB_G0268928"/>
    <property type="match status" value="1"/>
</dbReference>
<name>A0A4S5ECQ5_9ACTN</name>
<dbReference type="InterPro" id="IPR026841">
    <property type="entry name" value="Aur1/Ipt1"/>
</dbReference>
<feature type="transmembrane region" description="Helical" evidence="6">
    <location>
        <begin position="109"/>
        <end position="127"/>
    </location>
</feature>
<accession>A0A4S5ECQ5</accession>
<feature type="transmembrane region" description="Helical" evidence="6">
    <location>
        <begin position="193"/>
        <end position="215"/>
    </location>
</feature>
<keyword evidence="9" id="KW-1185">Reference proteome</keyword>
<dbReference type="GO" id="GO:0016020">
    <property type="term" value="C:membrane"/>
    <property type="evidence" value="ECO:0007669"/>
    <property type="project" value="UniProtKB-SubCell"/>
</dbReference>
<evidence type="ECO:0000313" key="8">
    <source>
        <dbReference type="EMBL" id="THJ69618.1"/>
    </source>
</evidence>
<evidence type="ECO:0000256" key="1">
    <source>
        <dbReference type="ARBA" id="ARBA00004141"/>
    </source>
</evidence>
<dbReference type="InterPro" id="IPR052185">
    <property type="entry name" value="IPC_Synthase-Related"/>
</dbReference>
<evidence type="ECO:0000256" key="4">
    <source>
        <dbReference type="ARBA" id="ARBA00023136"/>
    </source>
</evidence>
<feature type="transmembrane region" description="Helical" evidence="6">
    <location>
        <begin position="222"/>
        <end position="243"/>
    </location>
</feature>